<dbReference type="Proteomes" id="UP000466578">
    <property type="component" value="Chromosome"/>
</dbReference>
<accession>A0ABN6AZT0</accession>
<dbReference type="EMBL" id="AP022597">
    <property type="protein sequence ID" value="BBY72482.1"/>
    <property type="molecule type" value="Genomic_DNA"/>
</dbReference>
<protein>
    <submittedName>
        <fullName evidence="1">Uncharacterized protein</fullName>
    </submittedName>
</protein>
<evidence type="ECO:0000313" key="2">
    <source>
        <dbReference type="Proteomes" id="UP000466578"/>
    </source>
</evidence>
<gene>
    <name evidence="1" type="ORF">MPRI_46690</name>
</gene>
<keyword evidence="2" id="KW-1185">Reference proteome</keyword>
<sequence>MRRSLTFDVTRGVGSDEELTQEAWRFLPQHPADVRGVLLCLAGGTYDKHYWHIDIDGYPGYSFGEHLATPGSSSSQWIAPGSVAARRAVSADA</sequence>
<reference evidence="1 2" key="1">
    <citation type="journal article" date="2019" name="Emerg. Microbes Infect.">
        <title>Comprehensive subspecies identification of 175 nontuberculous mycobacteria species based on 7547 genomic profiles.</title>
        <authorList>
            <person name="Matsumoto Y."/>
            <person name="Kinjo T."/>
            <person name="Motooka D."/>
            <person name="Nabeya D."/>
            <person name="Jung N."/>
            <person name="Uechi K."/>
            <person name="Horii T."/>
            <person name="Iida T."/>
            <person name="Fujita J."/>
            <person name="Nakamura S."/>
        </authorList>
    </citation>
    <scope>NUCLEOTIDE SEQUENCE [LARGE SCALE GENOMIC DNA]</scope>
    <source>
        <strain evidence="1 2">JCM 30622</strain>
    </source>
</reference>
<proteinExistence type="predicted"/>
<organism evidence="1 2">
    <name type="scientific">Mycobacterium paraintracellulare</name>
    <dbReference type="NCBI Taxonomy" id="1138383"/>
    <lineage>
        <taxon>Bacteria</taxon>
        <taxon>Bacillati</taxon>
        <taxon>Actinomycetota</taxon>
        <taxon>Actinomycetes</taxon>
        <taxon>Mycobacteriales</taxon>
        <taxon>Mycobacteriaceae</taxon>
        <taxon>Mycobacterium</taxon>
        <taxon>Mycobacterium avium complex (MAC)</taxon>
    </lineage>
</organism>
<evidence type="ECO:0000313" key="1">
    <source>
        <dbReference type="EMBL" id="BBY72482.1"/>
    </source>
</evidence>
<name>A0ABN6AZT0_9MYCO</name>